<keyword evidence="4 5" id="KW-0472">Membrane</keyword>
<proteinExistence type="predicted"/>
<gene>
    <name evidence="6" type="ORF">HBJ55_12170</name>
</gene>
<dbReference type="Proteomes" id="UP001318321">
    <property type="component" value="Unassembled WGS sequence"/>
</dbReference>
<evidence type="ECO:0000256" key="2">
    <source>
        <dbReference type="ARBA" id="ARBA00022692"/>
    </source>
</evidence>
<evidence type="ECO:0000313" key="7">
    <source>
        <dbReference type="Proteomes" id="UP001318321"/>
    </source>
</evidence>
<organism evidence="6 7">
    <name type="scientific">Billgrantia bachuensis</name>
    <dbReference type="NCBI Taxonomy" id="2717286"/>
    <lineage>
        <taxon>Bacteria</taxon>
        <taxon>Pseudomonadati</taxon>
        <taxon>Pseudomonadota</taxon>
        <taxon>Gammaproteobacteria</taxon>
        <taxon>Oceanospirillales</taxon>
        <taxon>Halomonadaceae</taxon>
        <taxon>Billgrantia</taxon>
    </lineage>
</organism>
<feature type="transmembrane region" description="Helical" evidence="5">
    <location>
        <begin position="52"/>
        <end position="74"/>
    </location>
</feature>
<dbReference type="InterPro" id="IPR039428">
    <property type="entry name" value="NUOK/Mnh_C1-like"/>
</dbReference>
<accession>A0ABX0PS82</accession>
<name>A0ABX0PS82_9GAMM</name>
<evidence type="ECO:0000256" key="4">
    <source>
        <dbReference type="ARBA" id="ARBA00023136"/>
    </source>
</evidence>
<dbReference type="Gene3D" id="1.10.287.3510">
    <property type="match status" value="1"/>
</dbReference>
<comment type="caution">
    <text evidence="6">The sequence shown here is derived from an EMBL/GenBank/DDBJ whole genome shotgun (WGS) entry which is preliminary data.</text>
</comment>
<keyword evidence="7" id="KW-1185">Reference proteome</keyword>
<evidence type="ECO:0000313" key="6">
    <source>
        <dbReference type="EMBL" id="NIC06185.1"/>
    </source>
</evidence>
<comment type="subcellular location">
    <subcellularLocation>
        <location evidence="1">Membrane</location>
        <topology evidence="1">Multi-pass membrane protein</topology>
    </subcellularLocation>
</comment>
<feature type="transmembrane region" description="Helical" evidence="5">
    <location>
        <begin position="27"/>
        <end position="45"/>
    </location>
</feature>
<dbReference type="Pfam" id="PF00420">
    <property type="entry name" value="Oxidored_q2"/>
    <property type="match status" value="1"/>
</dbReference>
<evidence type="ECO:0000256" key="3">
    <source>
        <dbReference type="ARBA" id="ARBA00022989"/>
    </source>
</evidence>
<keyword evidence="3 5" id="KW-1133">Transmembrane helix</keyword>
<sequence length="95" mass="9935">MRPGGLGLLVLGLWAFALHRHLLRRLLAFNVIGTGIFLLLMSLVGPSAMPAAHGLVVIGLVVALVGTALGALLVRRIEALEWAHAAAPRADDPST</sequence>
<keyword evidence="2 5" id="KW-0812">Transmembrane</keyword>
<evidence type="ECO:0000256" key="5">
    <source>
        <dbReference type="SAM" id="Phobius"/>
    </source>
</evidence>
<evidence type="ECO:0000256" key="1">
    <source>
        <dbReference type="ARBA" id="ARBA00004141"/>
    </source>
</evidence>
<reference evidence="6 7" key="1">
    <citation type="submission" date="2020-03" db="EMBL/GenBank/DDBJ databases">
        <title>Identification of Halomonas strains.</title>
        <authorList>
            <person name="Xiao Z."/>
            <person name="Dong F."/>
            <person name="Wang Z."/>
            <person name="Zhao J.-Y."/>
        </authorList>
    </citation>
    <scope>NUCLEOTIDE SEQUENCE [LARGE SCALE GENOMIC DNA]</scope>
    <source>
        <strain evidence="6 7">DX6</strain>
    </source>
</reference>
<protein>
    <submittedName>
        <fullName evidence="6">Na+/H+ antiporter subunit C</fullName>
    </submittedName>
</protein>
<dbReference type="EMBL" id="JAAQTO010000030">
    <property type="protein sequence ID" value="NIC06185.1"/>
    <property type="molecule type" value="Genomic_DNA"/>
</dbReference>